<reference evidence="1" key="1">
    <citation type="submission" date="2016-01" db="EMBL/GenBank/DDBJ databases">
        <authorList>
            <person name="Peeters C."/>
        </authorList>
    </citation>
    <scope>NUCLEOTIDE SEQUENCE [LARGE SCALE GENOMIC DNA]</scope>
    <source>
        <strain evidence="1">LMG 22934</strain>
    </source>
</reference>
<accession>A0A158IL72</accession>
<evidence type="ECO:0000313" key="1">
    <source>
        <dbReference type="EMBL" id="SAL57392.1"/>
    </source>
</evidence>
<dbReference type="AlphaFoldDB" id="A0A158IL72"/>
<dbReference type="EMBL" id="FCNW02000036">
    <property type="protein sequence ID" value="SAL57392.1"/>
    <property type="molecule type" value="Genomic_DNA"/>
</dbReference>
<comment type="caution">
    <text evidence="1">The sequence shown here is derived from an EMBL/GenBank/DDBJ whole genome shotgun (WGS) entry which is preliminary data.</text>
</comment>
<dbReference type="Proteomes" id="UP000054977">
    <property type="component" value="Unassembled WGS sequence"/>
</dbReference>
<evidence type="ECO:0008006" key="3">
    <source>
        <dbReference type="Google" id="ProtNLM"/>
    </source>
</evidence>
<evidence type="ECO:0000313" key="2">
    <source>
        <dbReference type="Proteomes" id="UP000054977"/>
    </source>
</evidence>
<dbReference type="OrthoDB" id="8720906at2"/>
<gene>
    <name evidence="1" type="ORF">AWB65_05041</name>
</gene>
<organism evidence="1 2">
    <name type="scientific">Caballeronia humi</name>
    <dbReference type="NCBI Taxonomy" id="326474"/>
    <lineage>
        <taxon>Bacteria</taxon>
        <taxon>Pseudomonadati</taxon>
        <taxon>Pseudomonadota</taxon>
        <taxon>Betaproteobacteria</taxon>
        <taxon>Burkholderiales</taxon>
        <taxon>Burkholderiaceae</taxon>
        <taxon>Caballeronia</taxon>
    </lineage>
</organism>
<name>A0A158IL72_9BURK</name>
<dbReference type="STRING" id="326474.AWB65_05041"/>
<proteinExistence type="predicted"/>
<dbReference type="RefSeq" id="WP_087669729.1">
    <property type="nucleotide sequence ID" value="NZ_FCNW02000036.1"/>
</dbReference>
<dbReference type="InterPro" id="IPR021317">
    <property type="entry name" value="DUF2917"/>
</dbReference>
<dbReference type="Pfam" id="PF11142">
    <property type="entry name" value="DUF2917"/>
    <property type="match status" value="1"/>
</dbReference>
<keyword evidence="2" id="KW-1185">Reference proteome</keyword>
<sequence length="103" mass="11928">MREFRYYELDRRDVPTGWFIDRPQTLKVTHGQLWVTVEGEGGDIWLRAGESLELQPYSTIWVSAAEEGGRFSMASVSAPRKHWVERVIAWFARRPSATRVMAS</sequence>
<protein>
    <recommendedName>
        <fullName evidence="3">DUF2917 domain-containing protein</fullName>
    </recommendedName>
</protein>